<dbReference type="GO" id="GO:0005886">
    <property type="term" value="C:plasma membrane"/>
    <property type="evidence" value="ECO:0007669"/>
    <property type="project" value="UniProtKB-SubCell"/>
</dbReference>
<proteinExistence type="inferred from homology"/>
<organism evidence="7 8">
    <name type="scientific">Massilia timonae</name>
    <dbReference type="NCBI Taxonomy" id="47229"/>
    <lineage>
        <taxon>Bacteria</taxon>
        <taxon>Pseudomonadati</taxon>
        <taxon>Pseudomonadota</taxon>
        <taxon>Betaproteobacteria</taxon>
        <taxon>Burkholderiales</taxon>
        <taxon>Oxalobacteraceae</taxon>
        <taxon>Telluria group</taxon>
        <taxon>Massilia</taxon>
    </lineage>
</organism>
<dbReference type="Proteomes" id="UP000180246">
    <property type="component" value="Unassembled WGS sequence"/>
</dbReference>
<comment type="caution">
    <text evidence="7">The sequence shown here is derived from an EMBL/GenBank/DDBJ whole genome shotgun (WGS) entry which is preliminary data.</text>
</comment>
<evidence type="ECO:0000256" key="6">
    <source>
        <dbReference type="RuleBase" id="RU363076"/>
    </source>
</evidence>
<dbReference type="PROSITE" id="PS50895">
    <property type="entry name" value="SURF1"/>
    <property type="match status" value="1"/>
</dbReference>
<protein>
    <recommendedName>
        <fullName evidence="6">SURF1-like protein</fullName>
    </recommendedName>
</protein>
<dbReference type="RefSeq" id="WP_071360348.1">
    <property type="nucleotide sequence ID" value="NZ_DAMCQJ010000025.1"/>
</dbReference>
<comment type="similarity">
    <text evidence="2 6">Belongs to the SURF1 family.</text>
</comment>
<reference evidence="7 8" key="1">
    <citation type="submission" date="2014-10" db="EMBL/GenBank/DDBJ databases">
        <authorList>
            <person name="Seo M.-J."/>
            <person name="Seok Y.J."/>
            <person name="Cha I.-T."/>
        </authorList>
    </citation>
    <scope>NUCLEOTIDE SEQUENCE [LARGE SCALE GENOMIC DNA]</scope>
    <source>
        <strain evidence="7 8">NEU</strain>
    </source>
</reference>
<evidence type="ECO:0000256" key="1">
    <source>
        <dbReference type="ARBA" id="ARBA00004370"/>
    </source>
</evidence>
<evidence type="ECO:0000256" key="4">
    <source>
        <dbReference type="ARBA" id="ARBA00022989"/>
    </source>
</evidence>
<name>A0A1S2NIH6_9BURK</name>
<keyword evidence="4 6" id="KW-1133">Transmembrane helix</keyword>
<evidence type="ECO:0000313" key="7">
    <source>
        <dbReference type="EMBL" id="OIJ44222.1"/>
    </source>
</evidence>
<evidence type="ECO:0000313" key="8">
    <source>
        <dbReference type="Proteomes" id="UP000180246"/>
    </source>
</evidence>
<comment type="subcellular location">
    <subcellularLocation>
        <location evidence="6">Cell membrane</location>
        <topology evidence="6">Multi-pass membrane protein</topology>
    </subcellularLocation>
    <subcellularLocation>
        <location evidence="1">Membrane</location>
    </subcellularLocation>
</comment>
<dbReference type="AlphaFoldDB" id="A0A1S2NIH6"/>
<evidence type="ECO:0000256" key="3">
    <source>
        <dbReference type="ARBA" id="ARBA00022692"/>
    </source>
</evidence>
<dbReference type="InterPro" id="IPR002994">
    <property type="entry name" value="Surf1/Shy1"/>
</dbReference>
<dbReference type="PANTHER" id="PTHR23427">
    <property type="entry name" value="SURFEIT LOCUS PROTEIN"/>
    <property type="match status" value="1"/>
</dbReference>
<evidence type="ECO:0000256" key="2">
    <source>
        <dbReference type="ARBA" id="ARBA00007165"/>
    </source>
</evidence>
<dbReference type="PANTHER" id="PTHR23427:SF2">
    <property type="entry name" value="SURFEIT LOCUS PROTEIN 1"/>
    <property type="match status" value="1"/>
</dbReference>
<gene>
    <name evidence="7" type="ORF">LO55_545</name>
</gene>
<keyword evidence="5 6" id="KW-0472">Membrane</keyword>
<dbReference type="EMBL" id="JRYB01000001">
    <property type="protein sequence ID" value="OIJ44222.1"/>
    <property type="molecule type" value="Genomic_DNA"/>
</dbReference>
<sequence length="247" mass="26724">MRFGFRFRPVAFAAALLVAIIGILLGNWQQGRAAYKTGLQARQLARAAEPPLELTPSTRIGPDDEFRTVRLQGEFVAGWPVFLANRPMTTRSGAQSGFYLAMPFKIAGSDTHVLVLRGWLPRPAGAEYGKLPAFATPAGPLLLKGRIVASAGKVMELGEEPPLAPGALVQNLTPEALAAASGLKLQPFLVQQTQAAGRRDALGRDWPVPSAGIDKHRGYAFQWYALAALALIFYVMTGFRRGSRTNR</sequence>
<feature type="transmembrane region" description="Helical" evidence="6">
    <location>
        <begin position="221"/>
        <end position="239"/>
    </location>
</feature>
<keyword evidence="3 6" id="KW-0812">Transmembrane</keyword>
<dbReference type="Pfam" id="PF02104">
    <property type="entry name" value="SURF1"/>
    <property type="match status" value="1"/>
</dbReference>
<dbReference type="CDD" id="cd06662">
    <property type="entry name" value="SURF1"/>
    <property type="match status" value="1"/>
</dbReference>
<dbReference type="InterPro" id="IPR045214">
    <property type="entry name" value="Surf1/Surf4"/>
</dbReference>
<evidence type="ECO:0000256" key="5">
    <source>
        <dbReference type="ARBA" id="ARBA00023136"/>
    </source>
</evidence>
<accession>A0A1S2NIH6</accession>
<keyword evidence="6" id="KW-1003">Cell membrane</keyword>
<comment type="caution">
    <text evidence="6">Lacks conserved residue(s) required for the propagation of feature annotation.</text>
</comment>